<evidence type="ECO:0000313" key="1">
    <source>
        <dbReference type="EMBL" id="PZM16692.1"/>
    </source>
</evidence>
<name>A0A2W4CWG2_9HYPH</name>
<dbReference type="AlphaFoldDB" id="A0A2W4CWG2"/>
<dbReference type="Proteomes" id="UP000248925">
    <property type="component" value="Unassembled WGS sequence"/>
</dbReference>
<gene>
    <name evidence="1" type="ORF">CPY51_00045</name>
</gene>
<dbReference type="OrthoDB" id="10010294at2"/>
<dbReference type="InterPro" id="IPR010385">
    <property type="entry name" value="DUF982"/>
</dbReference>
<dbReference type="Pfam" id="PF06169">
    <property type="entry name" value="DUF982"/>
    <property type="match status" value="1"/>
</dbReference>
<proteinExistence type="predicted"/>
<sequence>MQIPRTIFGGRKRDRVEAKPYGFVRPERDRADSLSQIASARFWVVDIRRTFRPVSIAVGARYRTASTVVDVGKLLLLGEWPDHRRAEMAVLDAVNDYMEPEEIRSAFLVAADEAHPPSLA</sequence>
<comment type="caution">
    <text evidence="1">The sequence shown here is derived from an EMBL/GenBank/DDBJ whole genome shotgun (WGS) entry which is preliminary data.</text>
</comment>
<keyword evidence="2" id="KW-1185">Reference proteome</keyword>
<evidence type="ECO:0000313" key="2">
    <source>
        <dbReference type="Proteomes" id="UP000248925"/>
    </source>
</evidence>
<accession>A0A2W4CWG2</accession>
<organism evidence="1 2">
    <name type="scientific">Rhizobium tubonense</name>
    <dbReference type="NCBI Taxonomy" id="484088"/>
    <lineage>
        <taxon>Bacteria</taxon>
        <taxon>Pseudomonadati</taxon>
        <taxon>Pseudomonadota</taxon>
        <taxon>Alphaproteobacteria</taxon>
        <taxon>Hyphomicrobiales</taxon>
        <taxon>Rhizobiaceae</taxon>
        <taxon>Rhizobium/Agrobacterium group</taxon>
        <taxon>Rhizobium</taxon>
    </lineage>
</organism>
<reference evidence="1 2" key="1">
    <citation type="journal article" date="2018" name="Sci. Rep.">
        <title>Rhizobium tumorigenes sp. nov., a novel plant tumorigenic bacterium isolated from cane gall tumors on thornless blackberry.</title>
        <authorList>
            <person name="Kuzmanovi N."/>
            <person name="Smalla K."/>
            <person name="Gronow S."/>
            <person name="PuBawska J."/>
        </authorList>
    </citation>
    <scope>NUCLEOTIDE SEQUENCE [LARGE SCALE GENOMIC DNA]</scope>
    <source>
        <strain evidence="1 2">CCBAU 85046</strain>
    </source>
</reference>
<evidence type="ECO:0008006" key="3">
    <source>
        <dbReference type="Google" id="ProtNLM"/>
    </source>
</evidence>
<dbReference type="Gene3D" id="6.10.250.730">
    <property type="match status" value="1"/>
</dbReference>
<protein>
    <recommendedName>
        <fullName evidence="3">DUF982 domain-containing protein</fullName>
    </recommendedName>
</protein>
<dbReference type="EMBL" id="PCDP01000001">
    <property type="protein sequence ID" value="PZM16692.1"/>
    <property type="molecule type" value="Genomic_DNA"/>
</dbReference>